<evidence type="ECO:0000313" key="2">
    <source>
        <dbReference type="Proteomes" id="UP000053989"/>
    </source>
</evidence>
<accession>A0A0C3D9L8</accession>
<dbReference type="PANTHER" id="PTHR37450:SF1">
    <property type="entry name" value="CIPC PROTEIN"/>
    <property type="match status" value="1"/>
</dbReference>
<dbReference type="EMBL" id="KN822199">
    <property type="protein sequence ID" value="KIM52806.1"/>
    <property type="molecule type" value="Genomic_DNA"/>
</dbReference>
<reference evidence="1 2" key="1">
    <citation type="submission" date="2014-04" db="EMBL/GenBank/DDBJ databases">
        <authorList>
            <consortium name="DOE Joint Genome Institute"/>
            <person name="Kuo A."/>
            <person name="Kohler A."/>
            <person name="Nagy L.G."/>
            <person name="Floudas D."/>
            <person name="Copeland A."/>
            <person name="Barry K.W."/>
            <person name="Cichocki N."/>
            <person name="Veneault-Fourrey C."/>
            <person name="LaButti K."/>
            <person name="Lindquist E.A."/>
            <person name="Lipzen A."/>
            <person name="Lundell T."/>
            <person name="Morin E."/>
            <person name="Murat C."/>
            <person name="Sun H."/>
            <person name="Tunlid A."/>
            <person name="Henrissat B."/>
            <person name="Grigoriev I.V."/>
            <person name="Hibbett D.S."/>
            <person name="Martin F."/>
            <person name="Nordberg H.P."/>
            <person name="Cantor M.N."/>
            <person name="Hua S.X."/>
        </authorList>
    </citation>
    <scope>NUCLEOTIDE SEQUENCE [LARGE SCALE GENOMIC DNA]</scope>
    <source>
        <strain evidence="1 2">Foug A</strain>
    </source>
</reference>
<protein>
    <recommendedName>
        <fullName evidence="3">CipC-like antibiotic response protein</fullName>
    </recommendedName>
</protein>
<gene>
    <name evidence="1" type="ORF">SCLCIDRAFT_1223444</name>
</gene>
<dbReference type="Proteomes" id="UP000053989">
    <property type="component" value="Unassembled WGS sequence"/>
</dbReference>
<reference evidence="2" key="2">
    <citation type="submission" date="2015-01" db="EMBL/GenBank/DDBJ databases">
        <title>Evolutionary Origins and Diversification of the Mycorrhizal Mutualists.</title>
        <authorList>
            <consortium name="DOE Joint Genome Institute"/>
            <consortium name="Mycorrhizal Genomics Consortium"/>
            <person name="Kohler A."/>
            <person name="Kuo A."/>
            <person name="Nagy L.G."/>
            <person name="Floudas D."/>
            <person name="Copeland A."/>
            <person name="Barry K.W."/>
            <person name="Cichocki N."/>
            <person name="Veneault-Fourrey C."/>
            <person name="LaButti K."/>
            <person name="Lindquist E.A."/>
            <person name="Lipzen A."/>
            <person name="Lundell T."/>
            <person name="Morin E."/>
            <person name="Murat C."/>
            <person name="Riley R."/>
            <person name="Ohm R."/>
            <person name="Sun H."/>
            <person name="Tunlid A."/>
            <person name="Henrissat B."/>
            <person name="Grigoriev I.V."/>
            <person name="Hibbett D.S."/>
            <person name="Martin F."/>
        </authorList>
    </citation>
    <scope>NUCLEOTIDE SEQUENCE [LARGE SCALE GENOMIC DNA]</scope>
    <source>
        <strain evidence="2">Foug A</strain>
    </source>
</reference>
<dbReference type="STRING" id="1036808.A0A0C3D9L8"/>
<organism evidence="1 2">
    <name type="scientific">Scleroderma citrinum Foug A</name>
    <dbReference type="NCBI Taxonomy" id="1036808"/>
    <lineage>
        <taxon>Eukaryota</taxon>
        <taxon>Fungi</taxon>
        <taxon>Dikarya</taxon>
        <taxon>Basidiomycota</taxon>
        <taxon>Agaricomycotina</taxon>
        <taxon>Agaricomycetes</taxon>
        <taxon>Agaricomycetidae</taxon>
        <taxon>Boletales</taxon>
        <taxon>Sclerodermatineae</taxon>
        <taxon>Sclerodermataceae</taxon>
        <taxon>Scleroderma</taxon>
    </lineage>
</organism>
<dbReference type="Pfam" id="PF12585">
    <property type="entry name" value="DUF3759"/>
    <property type="match status" value="1"/>
</dbReference>
<dbReference type="OrthoDB" id="9895617at2759"/>
<evidence type="ECO:0000313" key="1">
    <source>
        <dbReference type="EMBL" id="KIM52806.1"/>
    </source>
</evidence>
<evidence type="ECO:0008006" key="3">
    <source>
        <dbReference type="Google" id="ProtNLM"/>
    </source>
</evidence>
<dbReference type="HOGENOM" id="CLU_1846280_0_0_1"/>
<dbReference type="InterPro" id="IPR022234">
    <property type="entry name" value="DUF3759"/>
</dbReference>
<sequence length="139" mass="15509">MECAVTWMSTPGFRRTRYGNGNASRLAVYKPLVLWTAGRPITLASHHPINMTREAHEQVLNAPHKAHLSHELIAAAASYEAMKVWNDHKSRNGAQVNHAKMKEFLAAASGGFIDRIVETKGLDTFDKHKAKKHAEGHFN</sequence>
<keyword evidence="2" id="KW-1185">Reference proteome</keyword>
<dbReference type="InParanoid" id="A0A0C3D9L8"/>
<dbReference type="PANTHER" id="PTHR37450">
    <property type="entry name" value="CIPC PROTEIN"/>
    <property type="match status" value="1"/>
</dbReference>
<name>A0A0C3D9L8_9AGAM</name>
<dbReference type="AlphaFoldDB" id="A0A0C3D9L8"/>
<proteinExistence type="predicted"/>